<keyword evidence="14" id="KW-1185">Reference proteome</keyword>
<keyword evidence="8" id="KW-0325">Glycoprotein</keyword>
<reference evidence="14" key="2">
    <citation type="submission" date="2015-01" db="EMBL/GenBank/DDBJ databases">
        <title>Evolutionary Origins and Diversification of the Mycorrhizal Mutualists.</title>
        <authorList>
            <consortium name="DOE Joint Genome Institute"/>
            <consortium name="Mycorrhizal Genomics Consortium"/>
            <person name="Kohler A."/>
            <person name="Kuo A."/>
            <person name="Nagy L.G."/>
            <person name="Floudas D."/>
            <person name="Copeland A."/>
            <person name="Barry K.W."/>
            <person name="Cichocki N."/>
            <person name="Veneault-Fourrey C."/>
            <person name="LaButti K."/>
            <person name="Lindquist E.A."/>
            <person name="Lipzen A."/>
            <person name="Lundell T."/>
            <person name="Morin E."/>
            <person name="Murat C."/>
            <person name="Riley R."/>
            <person name="Ohm R."/>
            <person name="Sun H."/>
            <person name="Tunlid A."/>
            <person name="Henrissat B."/>
            <person name="Grigoriev I.V."/>
            <person name="Hibbett D.S."/>
            <person name="Martin F."/>
        </authorList>
    </citation>
    <scope>NUCLEOTIDE SEQUENCE [LARGE SCALE GENOMIC DNA]</scope>
    <source>
        <strain evidence="14">Zn</strain>
    </source>
</reference>
<comment type="similarity">
    <text evidence="3 10">Belongs to the glycosyl hydrolase 76 family.</text>
</comment>
<dbReference type="EMBL" id="KN832876">
    <property type="protein sequence ID" value="KIN01063.1"/>
    <property type="molecule type" value="Genomic_DNA"/>
</dbReference>
<evidence type="ECO:0000256" key="8">
    <source>
        <dbReference type="ARBA" id="ARBA00023180"/>
    </source>
</evidence>
<dbReference type="GO" id="GO:0008496">
    <property type="term" value="F:mannan endo-1,6-alpha-mannosidase activity"/>
    <property type="evidence" value="ECO:0007669"/>
    <property type="project" value="UniProtKB-UniRule"/>
</dbReference>
<dbReference type="InParanoid" id="A0A0C3DGG3"/>
<dbReference type="PIRSF" id="PIRSF016302">
    <property type="entry name" value="Man_a_manosd"/>
    <property type="match status" value="1"/>
</dbReference>
<dbReference type="OrthoDB" id="4187847at2759"/>
<dbReference type="GO" id="GO:0012505">
    <property type="term" value="C:endomembrane system"/>
    <property type="evidence" value="ECO:0007669"/>
    <property type="project" value="UniProtKB-SubCell"/>
</dbReference>
<feature type="compositionally biased region" description="Polar residues" evidence="11">
    <location>
        <begin position="405"/>
        <end position="420"/>
    </location>
</feature>
<feature type="region of interest" description="Disordered" evidence="11">
    <location>
        <begin position="405"/>
        <end position="427"/>
    </location>
</feature>
<evidence type="ECO:0000313" key="13">
    <source>
        <dbReference type="EMBL" id="KIN01063.1"/>
    </source>
</evidence>
<dbReference type="InterPro" id="IPR005198">
    <property type="entry name" value="Glyco_hydro_76"/>
</dbReference>
<dbReference type="InterPro" id="IPR008928">
    <property type="entry name" value="6-hairpin_glycosidase_sf"/>
</dbReference>
<gene>
    <name evidence="13" type="ORF">OIDMADRAFT_54203</name>
</gene>
<dbReference type="FunFam" id="1.50.10.20:FF:000006">
    <property type="entry name" value="Mannan endo-1,6-alpha-mannosidase"/>
    <property type="match status" value="1"/>
</dbReference>
<sequence length="458" mass="49236">MKLTKVWEYGTAICVSWTQVASAITLDLDSQASIKSAASTVAYDMMLYYTGNDTGGTPGNLPSPYYWWEAGAMFMTLVNYWYYTGDATYNNETAQALLWQAGTSYDFMPTNQTLDEGNDDQGFWGMAAMTAAEVNFQNPPDGTPGWVAMAQAVFNLMASRWDNTTCAGGLRWQIFTWNAGYTYKNSIANGCFFNIAARLARYTGNQTYADWATKIWDWETAIGLIGPTYSIYDGTSDTSNCTDIDKIQFTYNQGVYLFGAAVMYNVTNGSSIWETRVSGLLNASDIYFQNGIMYEAACEDVNGSGTCDVDQQSFKGYLATWMAGTAKLCPWTYTTIMNYLNTSAVAAAAQCDGGTDGTTCGEHWTAKSVYDGSFGVGQQMSALSVIQCTLLNSAPALVTNLTGGTSQGNPAAGTSSQDSADPTAILPPTNADRAGAGILTALLLVFTVGGVGFMVTGI</sequence>
<dbReference type="AlphaFoldDB" id="A0A0C3DGG3"/>
<proteinExistence type="inferred from homology"/>
<accession>A0A0C3DGG3</accession>
<keyword evidence="7 12" id="KW-0472">Membrane</keyword>
<evidence type="ECO:0000256" key="6">
    <source>
        <dbReference type="ARBA" id="ARBA00022801"/>
    </source>
</evidence>
<keyword evidence="5" id="KW-0732">Signal</keyword>
<evidence type="ECO:0000256" key="10">
    <source>
        <dbReference type="PIRNR" id="PIRNR016302"/>
    </source>
</evidence>
<dbReference type="PANTHER" id="PTHR12145">
    <property type="entry name" value="MANNAN ENDO-1,6-ALPHA-MANNOSIDASE DCW1"/>
    <property type="match status" value="1"/>
</dbReference>
<evidence type="ECO:0000256" key="5">
    <source>
        <dbReference type="ARBA" id="ARBA00022729"/>
    </source>
</evidence>
<keyword evidence="12" id="KW-1133">Transmembrane helix</keyword>
<dbReference type="HOGENOM" id="CLU_025694_1_2_1"/>
<comment type="catalytic activity">
    <reaction evidence="1 10">
        <text>Random hydrolysis of (1-&gt;6)-alpha-D-mannosidic linkages in unbranched (1-&gt;6)-mannans.</text>
        <dbReference type="EC" id="3.2.1.101"/>
    </reaction>
</comment>
<dbReference type="GO" id="GO:0009272">
    <property type="term" value="P:fungal-type cell wall biogenesis"/>
    <property type="evidence" value="ECO:0007669"/>
    <property type="project" value="TreeGrafter"/>
</dbReference>
<reference evidence="13 14" key="1">
    <citation type="submission" date="2014-04" db="EMBL/GenBank/DDBJ databases">
        <authorList>
            <consortium name="DOE Joint Genome Institute"/>
            <person name="Kuo A."/>
            <person name="Martino E."/>
            <person name="Perotto S."/>
            <person name="Kohler A."/>
            <person name="Nagy L.G."/>
            <person name="Floudas D."/>
            <person name="Copeland A."/>
            <person name="Barry K.W."/>
            <person name="Cichocki N."/>
            <person name="Veneault-Fourrey C."/>
            <person name="LaButti K."/>
            <person name="Lindquist E.A."/>
            <person name="Lipzen A."/>
            <person name="Lundell T."/>
            <person name="Morin E."/>
            <person name="Murat C."/>
            <person name="Sun H."/>
            <person name="Tunlid A."/>
            <person name="Henrissat B."/>
            <person name="Grigoriev I.V."/>
            <person name="Hibbett D.S."/>
            <person name="Martin F."/>
            <person name="Nordberg H.P."/>
            <person name="Cantor M.N."/>
            <person name="Hua S.X."/>
        </authorList>
    </citation>
    <scope>NUCLEOTIDE SEQUENCE [LARGE SCALE GENOMIC DNA]</scope>
    <source>
        <strain evidence="13 14">Zn</strain>
    </source>
</reference>
<evidence type="ECO:0000313" key="14">
    <source>
        <dbReference type="Proteomes" id="UP000054321"/>
    </source>
</evidence>
<keyword evidence="6 10" id="KW-0378">Hydrolase</keyword>
<organism evidence="13 14">
    <name type="scientific">Oidiodendron maius (strain Zn)</name>
    <dbReference type="NCBI Taxonomy" id="913774"/>
    <lineage>
        <taxon>Eukaryota</taxon>
        <taxon>Fungi</taxon>
        <taxon>Dikarya</taxon>
        <taxon>Ascomycota</taxon>
        <taxon>Pezizomycotina</taxon>
        <taxon>Leotiomycetes</taxon>
        <taxon>Leotiomycetes incertae sedis</taxon>
        <taxon>Myxotrichaceae</taxon>
        <taxon>Oidiodendron</taxon>
    </lineage>
</organism>
<evidence type="ECO:0000256" key="4">
    <source>
        <dbReference type="ARBA" id="ARBA00012350"/>
    </source>
</evidence>
<dbReference type="GO" id="GO:0016052">
    <property type="term" value="P:carbohydrate catabolic process"/>
    <property type="evidence" value="ECO:0007669"/>
    <property type="project" value="InterPro"/>
</dbReference>
<evidence type="ECO:0000256" key="11">
    <source>
        <dbReference type="SAM" id="MobiDB-lite"/>
    </source>
</evidence>
<dbReference type="FunCoup" id="A0A0C3DGG3">
    <property type="interactions" value="38"/>
</dbReference>
<dbReference type="Proteomes" id="UP000054321">
    <property type="component" value="Unassembled WGS sequence"/>
</dbReference>
<protein>
    <recommendedName>
        <fullName evidence="4 10">Mannan endo-1,6-alpha-mannosidase</fullName>
        <ecNumber evidence="4 10">3.2.1.101</ecNumber>
    </recommendedName>
</protein>
<evidence type="ECO:0000256" key="1">
    <source>
        <dbReference type="ARBA" id="ARBA00001452"/>
    </source>
</evidence>
<evidence type="ECO:0000256" key="9">
    <source>
        <dbReference type="ARBA" id="ARBA00023295"/>
    </source>
</evidence>
<comment type="subcellular location">
    <subcellularLocation>
        <location evidence="2">Endomembrane system</location>
    </subcellularLocation>
</comment>
<evidence type="ECO:0000256" key="12">
    <source>
        <dbReference type="SAM" id="Phobius"/>
    </source>
</evidence>
<evidence type="ECO:0000256" key="3">
    <source>
        <dbReference type="ARBA" id="ARBA00009699"/>
    </source>
</evidence>
<dbReference type="Gene3D" id="1.50.10.20">
    <property type="match status" value="1"/>
</dbReference>
<dbReference type="SUPFAM" id="SSF48208">
    <property type="entry name" value="Six-hairpin glycosidases"/>
    <property type="match status" value="1"/>
</dbReference>
<dbReference type="Pfam" id="PF03663">
    <property type="entry name" value="Glyco_hydro_76"/>
    <property type="match status" value="1"/>
</dbReference>
<evidence type="ECO:0000256" key="7">
    <source>
        <dbReference type="ARBA" id="ARBA00023136"/>
    </source>
</evidence>
<dbReference type="EC" id="3.2.1.101" evidence="4 10"/>
<feature type="transmembrane region" description="Helical" evidence="12">
    <location>
        <begin position="434"/>
        <end position="455"/>
    </location>
</feature>
<dbReference type="STRING" id="913774.A0A0C3DGG3"/>
<dbReference type="PANTHER" id="PTHR12145:SF41">
    <property type="entry name" value="MANNAN ENDO-1,6-ALPHA-MANNOSIDASE"/>
    <property type="match status" value="1"/>
</dbReference>
<name>A0A0C3DGG3_OIDMZ</name>
<evidence type="ECO:0000256" key="2">
    <source>
        <dbReference type="ARBA" id="ARBA00004308"/>
    </source>
</evidence>
<dbReference type="InterPro" id="IPR014480">
    <property type="entry name" value="Mannan-1_6-alpha_mannosidase"/>
</dbReference>
<keyword evidence="9 10" id="KW-0326">Glycosidase</keyword>
<keyword evidence="12" id="KW-0812">Transmembrane</keyword>